<reference evidence="1" key="1">
    <citation type="submission" date="2022-06" db="EMBL/GenBank/DDBJ databases">
        <title>Isolation of gut microbiota from human fecal samples.</title>
        <authorList>
            <person name="Pamer E.G."/>
            <person name="Barat B."/>
            <person name="Waligurski E."/>
            <person name="Medina S."/>
            <person name="Paddock L."/>
            <person name="Mostad J."/>
        </authorList>
    </citation>
    <scope>NUCLEOTIDE SEQUENCE</scope>
    <source>
        <strain evidence="1">DFI.7.96</strain>
    </source>
</reference>
<dbReference type="Proteomes" id="UP001205063">
    <property type="component" value="Unassembled WGS sequence"/>
</dbReference>
<sequence length="61" mass="6483">PWQNRAVSRCWEFPGEVVLSGANGFPVSGSACALTPLFANHRLAILPLAKPGRVSLLGVPR</sequence>
<gene>
    <name evidence="1" type="ORF">NE646_15685</name>
</gene>
<dbReference type="EMBL" id="JANGAB010000609">
    <property type="protein sequence ID" value="MCQ4951055.1"/>
    <property type="molecule type" value="Genomic_DNA"/>
</dbReference>
<dbReference type="RefSeq" id="WP_256137088.1">
    <property type="nucleotide sequence ID" value="NZ_JANGAB010000609.1"/>
</dbReference>
<evidence type="ECO:0000313" key="2">
    <source>
        <dbReference type="Proteomes" id="UP001205063"/>
    </source>
</evidence>
<evidence type="ECO:0000313" key="1">
    <source>
        <dbReference type="EMBL" id="MCQ4951055.1"/>
    </source>
</evidence>
<organism evidence="1 2">
    <name type="scientific">Bittarella massiliensis</name>
    <name type="common">ex Durand et al. 2017</name>
    <dbReference type="NCBI Taxonomy" id="1720313"/>
    <lineage>
        <taxon>Bacteria</taxon>
        <taxon>Bacillati</taxon>
        <taxon>Bacillota</taxon>
        <taxon>Clostridia</taxon>
        <taxon>Eubacteriales</taxon>
        <taxon>Oscillospiraceae</taxon>
        <taxon>Bittarella (ex Durand et al. 2017)</taxon>
    </lineage>
</organism>
<name>A0AAW5KI90_9FIRM</name>
<accession>A0AAW5KI90</accession>
<protein>
    <submittedName>
        <fullName evidence="1">Uncharacterized protein</fullName>
    </submittedName>
</protein>
<proteinExistence type="predicted"/>
<dbReference type="AlphaFoldDB" id="A0AAW5KI90"/>
<comment type="caution">
    <text evidence="1">The sequence shown here is derived from an EMBL/GenBank/DDBJ whole genome shotgun (WGS) entry which is preliminary data.</text>
</comment>
<feature type="non-terminal residue" evidence="1">
    <location>
        <position position="1"/>
    </location>
</feature>